<dbReference type="AlphaFoldDB" id="A0A2I0VHH7"/>
<accession>A0A2I0VHH7</accession>
<evidence type="ECO:0000313" key="2">
    <source>
        <dbReference type="EMBL" id="PKU62860.1"/>
    </source>
</evidence>
<evidence type="ECO:0000256" key="1">
    <source>
        <dbReference type="SAM" id="MobiDB-lite"/>
    </source>
</evidence>
<reference evidence="2 3" key="2">
    <citation type="journal article" date="2017" name="Nature">
        <title>The Apostasia genome and the evolution of orchids.</title>
        <authorList>
            <person name="Zhang G.Q."/>
            <person name="Liu K.W."/>
            <person name="Li Z."/>
            <person name="Lohaus R."/>
            <person name="Hsiao Y.Y."/>
            <person name="Niu S.C."/>
            <person name="Wang J.Y."/>
            <person name="Lin Y.C."/>
            <person name="Xu Q."/>
            <person name="Chen L.J."/>
            <person name="Yoshida K."/>
            <person name="Fujiwara S."/>
            <person name="Wang Z.W."/>
            <person name="Zhang Y.Q."/>
            <person name="Mitsuda N."/>
            <person name="Wang M."/>
            <person name="Liu G.H."/>
            <person name="Pecoraro L."/>
            <person name="Huang H.X."/>
            <person name="Xiao X.J."/>
            <person name="Lin M."/>
            <person name="Wu X.Y."/>
            <person name="Wu W.L."/>
            <person name="Chen Y.Y."/>
            <person name="Chang S.B."/>
            <person name="Sakamoto S."/>
            <person name="Ohme-Takagi M."/>
            <person name="Yagi M."/>
            <person name="Zeng S.J."/>
            <person name="Shen C.Y."/>
            <person name="Yeh C.M."/>
            <person name="Luo Y.B."/>
            <person name="Tsai W.C."/>
            <person name="Van de Peer Y."/>
            <person name="Liu Z.J."/>
        </authorList>
    </citation>
    <scope>NUCLEOTIDE SEQUENCE [LARGE SCALE GENOMIC DNA]</scope>
    <source>
        <tissue evidence="2">The whole plant</tissue>
    </source>
</reference>
<name>A0A2I0VHH7_9ASPA</name>
<evidence type="ECO:0000313" key="3">
    <source>
        <dbReference type="Proteomes" id="UP000233837"/>
    </source>
</evidence>
<protein>
    <submittedName>
        <fullName evidence="2">Uncharacterized protein</fullName>
    </submittedName>
</protein>
<proteinExistence type="predicted"/>
<gene>
    <name evidence="2" type="ORF">MA16_Dca029153</name>
</gene>
<reference evidence="2 3" key="1">
    <citation type="journal article" date="2016" name="Sci. Rep.">
        <title>The Dendrobium catenatum Lindl. genome sequence provides insights into polysaccharide synthase, floral development and adaptive evolution.</title>
        <authorList>
            <person name="Zhang G.Q."/>
            <person name="Xu Q."/>
            <person name="Bian C."/>
            <person name="Tsai W.C."/>
            <person name="Yeh C.M."/>
            <person name="Liu K.W."/>
            <person name="Yoshida K."/>
            <person name="Zhang L.S."/>
            <person name="Chang S.B."/>
            <person name="Chen F."/>
            <person name="Shi Y."/>
            <person name="Su Y.Y."/>
            <person name="Zhang Y.Q."/>
            <person name="Chen L.J."/>
            <person name="Yin Y."/>
            <person name="Lin M."/>
            <person name="Huang H."/>
            <person name="Deng H."/>
            <person name="Wang Z.W."/>
            <person name="Zhu S.L."/>
            <person name="Zhao X."/>
            <person name="Deng C."/>
            <person name="Niu S.C."/>
            <person name="Huang J."/>
            <person name="Wang M."/>
            <person name="Liu G.H."/>
            <person name="Yang H.J."/>
            <person name="Xiao X.J."/>
            <person name="Hsiao Y.Y."/>
            <person name="Wu W.L."/>
            <person name="Chen Y.Y."/>
            <person name="Mitsuda N."/>
            <person name="Ohme-Takagi M."/>
            <person name="Luo Y.B."/>
            <person name="Van de Peer Y."/>
            <person name="Liu Z.J."/>
        </authorList>
    </citation>
    <scope>NUCLEOTIDE SEQUENCE [LARGE SCALE GENOMIC DNA]</scope>
    <source>
        <tissue evidence="2">The whole plant</tissue>
    </source>
</reference>
<dbReference type="Proteomes" id="UP000233837">
    <property type="component" value="Unassembled WGS sequence"/>
</dbReference>
<organism evidence="2 3">
    <name type="scientific">Dendrobium catenatum</name>
    <dbReference type="NCBI Taxonomy" id="906689"/>
    <lineage>
        <taxon>Eukaryota</taxon>
        <taxon>Viridiplantae</taxon>
        <taxon>Streptophyta</taxon>
        <taxon>Embryophyta</taxon>
        <taxon>Tracheophyta</taxon>
        <taxon>Spermatophyta</taxon>
        <taxon>Magnoliopsida</taxon>
        <taxon>Liliopsida</taxon>
        <taxon>Asparagales</taxon>
        <taxon>Orchidaceae</taxon>
        <taxon>Epidendroideae</taxon>
        <taxon>Malaxideae</taxon>
        <taxon>Dendrobiinae</taxon>
        <taxon>Dendrobium</taxon>
    </lineage>
</organism>
<dbReference type="EMBL" id="KZ504216">
    <property type="protein sequence ID" value="PKU62860.1"/>
    <property type="molecule type" value="Genomic_DNA"/>
</dbReference>
<keyword evidence="3" id="KW-1185">Reference proteome</keyword>
<feature type="region of interest" description="Disordered" evidence="1">
    <location>
        <begin position="66"/>
        <end position="93"/>
    </location>
</feature>
<sequence>MLEGNFMKGLKAEIRASVKVLMPRDLGEAMKLAQLVENQKNLEKGARNSSSGGTYRWTTTRLACKGASTGGMKEVPKEKSNRRRKWGAVQEAY</sequence>